<keyword evidence="3 8" id="KW-0808">Transferase</keyword>
<dbReference type="InterPro" id="IPR001173">
    <property type="entry name" value="Glyco_trans_2-like"/>
</dbReference>
<evidence type="ECO:0000256" key="3">
    <source>
        <dbReference type="ARBA" id="ARBA00022679"/>
    </source>
</evidence>
<dbReference type="Pfam" id="PF00535">
    <property type="entry name" value="Glycos_transf_2"/>
    <property type="match status" value="2"/>
</dbReference>
<dbReference type="Gene3D" id="3.90.550.10">
    <property type="entry name" value="Spore Coat Polysaccharide Biosynthesis Protein SpsA, Chain A"/>
    <property type="match status" value="2"/>
</dbReference>
<evidence type="ECO:0000256" key="1">
    <source>
        <dbReference type="ARBA" id="ARBA00004370"/>
    </source>
</evidence>
<feature type="repeat" description="TPR" evidence="5">
    <location>
        <begin position="55"/>
        <end position="88"/>
    </location>
</feature>
<protein>
    <submittedName>
        <fullName evidence="8">Glycosyl transferase family 2</fullName>
    </submittedName>
</protein>
<dbReference type="STRING" id="690566.Sphch_2699"/>
<dbReference type="Gene3D" id="1.25.40.10">
    <property type="entry name" value="Tetratricopeptide repeat domain"/>
    <property type="match status" value="1"/>
</dbReference>
<evidence type="ECO:0000256" key="5">
    <source>
        <dbReference type="PROSITE-ProRule" id="PRU00339"/>
    </source>
</evidence>
<dbReference type="InterPro" id="IPR011990">
    <property type="entry name" value="TPR-like_helical_dom_sf"/>
</dbReference>
<dbReference type="RefSeq" id="WP_013848578.1">
    <property type="nucleotide sequence ID" value="NC_015593.1"/>
</dbReference>
<dbReference type="PROSITE" id="PS50005">
    <property type="entry name" value="TPR"/>
    <property type="match status" value="1"/>
</dbReference>
<feature type="compositionally biased region" description="Basic and acidic residues" evidence="6">
    <location>
        <begin position="290"/>
        <end position="308"/>
    </location>
</feature>
<feature type="region of interest" description="Disordered" evidence="6">
    <location>
        <begin position="290"/>
        <end position="310"/>
    </location>
</feature>
<dbReference type="InterPro" id="IPR019734">
    <property type="entry name" value="TPR_rpt"/>
</dbReference>
<dbReference type="AlphaFoldDB" id="F6F0M0"/>
<dbReference type="GO" id="GO:0016020">
    <property type="term" value="C:membrane"/>
    <property type="evidence" value="ECO:0007669"/>
    <property type="project" value="UniProtKB-SubCell"/>
</dbReference>
<dbReference type="SUPFAM" id="SSF48452">
    <property type="entry name" value="TPR-like"/>
    <property type="match status" value="1"/>
</dbReference>
<comment type="subcellular location">
    <subcellularLocation>
        <location evidence="1">Membrane</location>
    </subcellularLocation>
</comment>
<evidence type="ECO:0000256" key="4">
    <source>
        <dbReference type="ARBA" id="ARBA00023136"/>
    </source>
</evidence>
<dbReference type="InterPro" id="IPR008166">
    <property type="entry name" value="Glyco_transf_92"/>
</dbReference>
<dbReference type="PANTHER" id="PTHR43179:SF7">
    <property type="entry name" value="RHAMNOSYLTRANSFERASE WBBL"/>
    <property type="match status" value="1"/>
</dbReference>
<dbReference type="PROSITE" id="PS50293">
    <property type="entry name" value="TPR_REGION"/>
    <property type="match status" value="1"/>
</dbReference>
<dbReference type="GO" id="GO:0016757">
    <property type="term" value="F:glycosyltransferase activity"/>
    <property type="evidence" value="ECO:0007669"/>
    <property type="project" value="UniProtKB-KW"/>
</dbReference>
<dbReference type="KEGG" id="sch:Sphch_2699"/>
<sequence>MPTLLSKLSRFTLSSRQRQIAATTRKAGDDARERGHWRRAADAYAAYLKVRPDDFGIWVQLGHMRKEAGDFDLADQAYEKALRMEPDNDDLLLSLGHLRKLQNNGEEAAAYYVKAARGGANPNALKELRSTWFPETIRSSAMSELNGQDAKAKAIVNRSLDGVSLISALGFVAGASRGQLRMTGYDPQILLRFIPKVASAPVIVLQIAFDRHSLQADQGTLFLDVGNGFNSQDFILLDYPDEPHCTIELLIAAPEAIRAIRWDPAEGEASSFELRYIRCQPIRSIDELTAKIDDERGGEEADPTDRSDIPSLAQIREGLTPFFQKGKLTNSDRQIMQPFLPPWTGRGHGYAHWLHLYGTPTADDFQRMDEMIEAMNWRPRFSFVMPVYNTPPELLSEIMDAMLKQNYPDFEICVADDRSTDPQVEKILQKYVVIDKRVKVTKRNINGHISLCSNSAAKLATGDYIVLVDHDDLVPPYALFVLAAYLNRFPDARIVFSDEDKISTSGERFDPYFKSCYNQYLMYGHNMVSHLGVYHRPLFEAVGGFRKGLEGSQDYDLFLRCSELIDPHQIIHIPHVLYHWRQVPGSTAISADQKDYAILAARSAIGGHLERLRLPLASVEGHAPGNCALAVPRELDTSISIIIPTRNGIDLLDDCLASIARHNPENIEILIVDNDSDEEESLQYLAGVAEKYAALNVQVIAAPGPFNFSAINNLAAASAKGEILCFLNNDTEVMAPAWLDRARGLLAIGDIGAVGARLIYPDHSIQHFGLVTGMYDHGVAGGVHLFENSHGYGYFSKHRMIGEFTAVTAACLFVRRADFEAVGGFEPQLAVAYNDVDLCLKMRALGRRVLCDPSIQLVHKESKSRGHDVSPEKAARLDREALWMVERWGDRLVEDPYYSPNLSIRRPDFALAYPPRQHWPWVSFNGKPSIASGAIARAPRFVSPGCKGDQGYLAICAILKNEAINILEWIAYHRAIGVDKFYLYDNNSTDNVKDLLEKLIRQGIVDLIPWPINPGQVEAYDDFADRHRHGWTWAAFIDLDEFINPFGHESLVEWLEGFVDASAIAIQWFNFGPNGNDVPPSGLLIEGYTTRLCDDHVMHGHVKTIVRMVDYDRAQGPHSFHVRGKVVDEYGEEIDQSTNYALMQPKQHHAICINHYYTRSRQEWQTKIDRGLADHGPNSQTVRNPAWIEIYEREAIVADDRITKFAAATRKVMSDFNLPMGPQYTEFRK</sequence>
<dbReference type="InterPro" id="IPR029044">
    <property type="entry name" value="Nucleotide-diphossugar_trans"/>
</dbReference>
<gene>
    <name evidence="8" type="ORF">Sphch_2699</name>
</gene>
<dbReference type="CDD" id="cd04184">
    <property type="entry name" value="GT2_RfbC_Mx_like"/>
    <property type="match status" value="1"/>
</dbReference>
<name>F6F0M0_SPHCR</name>
<dbReference type="PANTHER" id="PTHR43179">
    <property type="entry name" value="RHAMNOSYLTRANSFERASE WBBL"/>
    <property type="match status" value="1"/>
</dbReference>
<organism evidence="8 9">
    <name type="scientific">Sphingobium chlorophenolicum L-1</name>
    <dbReference type="NCBI Taxonomy" id="690566"/>
    <lineage>
        <taxon>Bacteria</taxon>
        <taxon>Pseudomonadati</taxon>
        <taxon>Pseudomonadota</taxon>
        <taxon>Alphaproteobacteria</taxon>
        <taxon>Sphingomonadales</taxon>
        <taxon>Sphingomonadaceae</taxon>
        <taxon>Sphingobium</taxon>
    </lineage>
</organism>
<evidence type="ECO:0000256" key="6">
    <source>
        <dbReference type="SAM" id="MobiDB-lite"/>
    </source>
</evidence>
<evidence type="ECO:0000256" key="2">
    <source>
        <dbReference type="ARBA" id="ARBA00022676"/>
    </source>
</evidence>
<evidence type="ECO:0000313" key="9">
    <source>
        <dbReference type="Proteomes" id="UP000007150"/>
    </source>
</evidence>
<dbReference type="SUPFAM" id="SSF53448">
    <property type="entry name" value="Nucleotide-diphospho-sugar transferases"/>
    <property type="match status" value="3"/>
</dbReference>
<dbReference type="CDD" id="cd04186">
    <property type="entry name" value="GT_2_like_c"/>
    <property type="match status" value="1"/>
</dbReference>
<evidence type="ECO:0000313" key="8">
    <source>
        <dbReference type="EMBL" id="AEG50342.1"/>
    </source>
</evidence>
<proteinExistence type="predicted"/>
<feature type="domain" description="Glycosyltransferase 2-like" evidence="7">
    <location>
        <begin position="382"/>
        <end position="540"/>
    </location>
</feature>
<keyword evidence="4" id="KW-0472">Membrane</keyword>
<dbReference type="EMBL" id="CP002798">
    <property type="protein sequence ID" value="AEG50342.1"/>
    <property type="molecule type" value="Genomic_DNA"/>
</dbReference>
<reference evidence="8 9" key="1">
    <citation type="submission" date="2011-05" db="EMBL/GenBank/DDBJ databases">
        <title>Complete sequence of chromosome 1 of Sphingobium chlorophenolicum L-1.</title>
        <authorList>
            <consortium name="US DOE Joint Genome Institute"/>
            <person name="Lucas S."/>
            <person name="Han J."/>
            <person name="Lapidus A."/>
            <person name="Cheng J.-F."/>
            <person name="Goodwin L."/>
            <person name="Pitluck S."/>
            <person name="Peters L."/>
            <person name="Daligault H."/>
            <person name="Han C."/>
            <person name="Tapia R."/>
            <person name="Land M."/>
            <person name="Hauser L."/>
            <person name="Kyrpides N."/>
            <person name="Ivanova N."/>
            <person name="Pagani I."/>
            <person name="Turner P."/>
            <person name="Copley S."/>
            <person name="Woyke T."/>
        </authorList>
    </citation>
    <scope>NUCLEOTIDE SEQUENCE [LARGE SCALE GENOMIC DNA]</scope>
    <source>
        <strain evidence="8 9">L-1</strain>
    </source>
</reference>
<dbReference type="HOGENOM" id="CLU_267846_0_0_5"/>
<keyword evidence="2" id="KW-0328">Glycosyltransferase</keyword>
<dbReference type="Proteomes" id="UP000007150">
    <property type="component" value="Chromosome 1"/>
</dbReference>
<evidence type="ECO:0000259" key="7">
    <source>
        <dbReference type="Pfam" id="PF00535"/>
    </source>
</evidence>
<dbReference type="Pfam" id="PF01697">
    <property type="entry name" value="Glyco_transf_92"/>
    <property type="match status" value="1"/>
</dbReference>
<dbReference type="SMART" id="SM00028">
    <property type="entry name" value="TPR"/>
    <property type="match status" value="1"/>
</dbReference>
<dbReference type="Pfam" id="PF13181">
    <property type="entry name" value="TPR_8"/>
    <property type="match status" value="1"/>
</dbReference>
<feature type="domain" description="Glycosyltransferase 2-like" evidence="7">
    <location>
        <begin position="640"/>
        <end position="763"/>
    </location>
</feature>
<keyword evidence="9" id="KW-1185">Reference proteome</keyword>
<accession>F6F0M0</accession>
<keyword evidence="5" id="KW-0802">TPR repeat</keyword>